<comment type="function">
    <text evidence="8">Part of the outer membrane protein assembly complex, which is involved in assembly and insertion of beta-barrel proteins into the outer membrane.</text>
</comment>
<proteinExistence type="inferred from homology"/>
<keyword evidence="7 8" id="KW-0998">Cell outer membrane</keyword>
<accession>A0ABM8ZW45</accession>
<evidence type="ECO:0000256" key="2">
    <source>
        <dbReference type="ARBA" id="ARBA00022452"/>
    </source>
</evidence>
<evidence type="ECO:0000256" key="6">
    <source>
        <dbReference type="ARBA" id="ARBA00023136"/>
    </source>
</evidence>
<dbReference type="NCBIfam" id="TIGR03303">
    <property type="entry name" value="OM_YaeT"/>
    <property type="match status" value="1"/>
</dbReference>
<feature type="domain" description="POTRA" evidence="10">
    <location>
        <begin position="175"/>
        <end position="263"/>
    </location>
</feature>
<evidence type="ECO:0000256" key="3">
    <source>
        <dbReference type="ARBA" id="ARBA00022692"/>
    </source>
</evidence>
<dbReference type="InterPro" id="IPR039910">
    <property type="entry name" value="D15-like"/>
</dbReference>
<comment type="caution">
    <text evidence="11">The sequence shown here is derived from an EMBL/GenBank/DDBJ whole genome shotgun (WGS) entry which is preliminary data.</text>
</comment>
<comment type="similarity">
    <text evidence="8">Belongs to the BamA family.</text>
</comment>
<gene>
    <name evidence="8 11" type="primary">bamA</name>
    <name evidence="11" type="ORF">VST7929_02141</name>
</gene>
<feature type="domain" description="POTRA" evidence="10">
    <location>
        <begin position="24"/>
        <end position="91"/>
    </location>
</feature>
<feature type="signal peptide" evidence="8">
    <location>
        <begin position="1"/>
        <end position="20"/>
    </location>
</feature>
<comment type="subcellular location">
    <subcellularLocation>
        <location evidence="8">Cell outer membrane</location>
    </subcellularLocation>
    <subcellularLocation>
        <location evidence="1">Membrane</location>
    </subcellularLocation>
</comment>
<dbReference type="NCBIfam" id="NF008287">
    <property type="entry name" value="PRK11067.1"/>
    <property type="match status" value="1"/>
</dbReference>
<evidence type="ECO:0000313" key="12">
    <source>
        <dbReference type="Proteomes" id="UP000838672"/>
    </source>
</evidence>
<organism evidence="11 12">
    <name type="scientific">Vibrio stylophorae</name>
    <dbReference type="NCBI Taxonomy" id="659351"/>
    <lineage>
        <taxon>Bacteria</taxon>
        <taxon>Pseudomonadati</taxon>
        <taxon>Pseudomonadota</taxon>
        <taxon>Gammaproteobacteria</taxon>
        <taxon>Vibrionales</taxon>
        <taxon>Vibrionaceae</taxon>
        <taxon>Vibrio</taxon>
    </lineage>
</organism>
<evidence type="ECO:0000256" key="1">
    <source>
        <dbReference type="ARBA" id="ARBA00004370"/>
    </source>
</evidence>
<dbReference type="PANTHER" id="PTHR12815">
    <property type="entry name" value="SORTING AND ASSEMBLY MACHINERY SAMM50 PROTEIN FAMILY MEMBER"/>
    <property type="match status" value="1"/>
</dbReference>
<dbReference type="PIRSF" id="PIRSF006076">
    <property type="entry name" value="OM_assembly_OMP85"/>
    <property type="match status" value="1"/>
</dbReference>
<dbReference type="PROSITE" id="PS51779">
    <property type="entry name" value="POTRA"/>
    <property type="match status" value="5"/>
</dbReference>
<dbReference type="InterPro" id="IPR034746">
    <property type="entry name" value="POTRA"/>
</dbReference>
<feature type="domain" description="POTRA" evidence="10">
    <location>
        <begin position="266"/>
        <end position="344"/>
    </location>
</feature>
<protein>
    <recommendedName>
        <fullName evidence="8 9">Outer membrane protein assembly factor BamA</fullName>
    </recommendedName>
</protein>
<comment type="subunit">
    <text evidence="8">Part of the Bam complex.</text>
</comment>
<dbReference type="InterPro" id="IPR010827">
    <property type="entry name" value="BamA/TamA_POTRA"/>
</dbReference>
<reference evidence="11" key="1">
    <citation type="submission" date="2021-11" db="EMBL/GenBank/DDBJ databases">
        <authorList>
            <person name="Rodrigo-Torres L."/>
            <person name="Arahal R. D."/>
            <person name="Lucena T."/>
        </authorList>
    </citation>
    <scope>NUCLEOTIDE SEQUENCE</scope>
    <source>
        <strain evidence="11">CECT 7929</strain>
    </source>
</reference>
<evidence type="ECO:0000256" key="9">
    <source>
        <dbReference type="NCBIfam" id="TIGR03303"/>
    </source>
</evidence>
<keyword evidence="12" id="KW-1185">Reference proteome</keyword>
<dbReference type="InterPro" id="IPR000184">
    <property type="entry name" value="Bac_surfAg_D15"/>
</dbReference>
<dbReference type="Pfam" id="PF01103">
    <property type="entry name" value="Omp85"/>
    <property type="match status" value="1"/>
</dbReference>
<keyword evidence="3 8" id="KW-0812">Transmembrane</keyword>
<keyword evidence="4 8" id="KW-0732">Signal</keyword>
<evidence type="ECO:0000256" key="7">
    <source>
        <dbReference type="ARBA" id="ARBA00023237"/>
    </source>
</evidence>
<evidence type="ECO:0000256" key="5">
    <source>
        <dbReference type="ARBA" id="ARBA00022737"/>
    </source>
</evidence>
<keyword evidence="6 8" id="KW-0472">Membrane</keyword>
<evidence type="ECO:0000256" key="8">
    <source>
        <dbReference type="HAMAP-Rule" id="MF_01430"/>
    </source>
</evidence>
<evidence type="ECO:0000313" key="11">
    <source>
        <dbReference type="EMBL" id="CAH0534228.1"/>
    </source>
</evidence>
<evidence type="ECO:0000256" key="4">
    <source>
        <dbReference type="ARBA" id="ARBA00022729"/>
    </source>
</evidence>
<feature type="chain" id="PRO_5044899065" description="Outer membrane protein assembly factor BamA" evidence="8">
    <location>
        <begin position="21"/>
        <end position="808"/>
    </location>
</feature>
<feature type="domain" description="POTRA" evidence="10">
    <location>
        <begin position="347"/>
        <end position="421"/>
    </location>
</feature>
<dbReference type="Gene3D" id="3.10.20.310">
    <property type="entry name" value="membrane protein fhac"/>
    <property type="match status" value="5"/>
</dbReference>
<keyword evidence="2 8" id="KW-1134">Transmembrane beta strand</keyword>
<dbReference type="RefSeq" id="WP_237466622.1">
    <property type="nucleotide sequence ID" value="NZ_CAKLDI010000001.1"/>
</dbReference>
<dbReference type="InterPro" id="IPR023707">
    <property type="entry name" value="OM_assembly_BamA"/>
</dbReference>
<dbReference type="Pfam" id="PF07244">
    <property type="entry name" value="POTRA"/>
    <property type="match status" value="4"/>
</dbReference>
<dbReference type="EMBL" id="CAKLDI010000001">
    <property type="protein sequence ID" value="CAH0534228.1"/>
    <property type="molecule type" value="Genomic_DNA"/>
</dbReference>
<name>A0ABM8ZW45_9VIBR</name>
<dbReference type="HAMAP" id="MF_01430">
    <property type="entry name" value="OM_assembly_BamA"/>
    <property type="match status" value="1"/>
</dbReference>
<dbReference type="Proteomes" id="UP000838672">
    <property type="component" value="Unassembled WGS sequence"/>
</dbReference>
<keyword evidence="5 8" id="KW-0677">Repeat</keyword>
<dbReference type="Gene3D" id="2.40.160.50">
    <property type="entry name" value="membrane protein fhac: a member of the omp85/tpsb transporter family"/>
    <property type="match status" value="1"/>
</dbReference>
<sequence length="808" mass="89390" precursor="true">MAMKKLLLASLMLSSSQAIASADFTVSDIQFEGLQRVTLGAALLQSPIRVGDRVNDADISALIRALFRSGNYEDVQVARQGNTIVVTVRERPTIASIVYAGNDDLKEEQLAPSLEAAGLAVGEALDRTALGDIEKSLEDFYYSVGKYNADVQAVVTPLPRNRVDVRLVFKEGEAAKIRQINFVGNEQFSDDDLAAKMQLSANLPWWDFFGSDKYQKQALAGDLESIRSFYLDRGYLKFRVEQTSVSLSPNKQDVYVTFTVSEGEPYTVESIALRGDAAGLKDQLMAKLPLKVGDVYNGSAMTGFEEQIKKSLADVGYAYPQIQTIPEFDDENQTVKLYVNIEPGERIYVRSIQFTGNTVTKDEVLRREMRQMEGAWLNAASIETGKTRLNRLGFFETVDVRTERVPGTTDQVDIIYDVAEANVGSVNFGVGYGNESGVSFQIGLQQDNFAGTGNRLGISAMTNDFQQNISLEYRDPYFTMDGVSLGGKIYYNKFEASDANIVDYTNSSYGASLSWGFPFDELNYFDFSIGYDHNKISNPPQHDQARKFAQSLGIDEINDGSTIETDDFFASISWSRNNLNKSYFPTAGNYQRAYFKITTPGSDVQFFKAQYDVRQYLPLTKSEDFTLLMRGRLGYGNGYGSSEGGDYILPFYENYYAGGFSSLRGFRSNTAGPKAVYSSGCNGGGNNNCITEVTDDSTGGNAVALASLELIFPTPFLEESTQRQVRTSFFVDAASVWDTEATFQPGYTGPGADQYFDYSDPGNIRASYGVALQWMSPMGPLVFSVAQPIKSFEGDDEEFFTFTIGQTF</sequence>
<evidence type="ECO:0000259" key="10">
    <source>
        <dbReference type="PROSITE" id="PS51779"/>
    </source>
</evidence>
<feature type="domain" description="POTRA" evidence="10">
    <location>
        <begin position="92"/>
        <end position="172"/>
    </location>
</feature>
<dbReference type="PANTHER" id="PTHR12815:SF23">
    <property type="entry name" value="OUTER MEMBRANE PROTEIN ASSEMBLY FACTOR BAMA"/>
    <property type="match status" value="1"/>
</dbReference>